<sequence>MKNDIKPPHRFHSHHLTLHHPPPLSSYTMPLLDSLGTRITTFAKKANYAATIGAELVATGTGTALHTMRCLYEDDVLGRMAVDRLVTLTCGFYDMTHPGPASHRQLVRYYYHYYRERRGGAQAGEEPLGEWVMLPAPDPEAGRAIHEIDLLFTPTCAGVFPDAEGLGGDGVWVGRDEMAEGRIQRTLDRLRAEFTCGEEERRASEGEGDSEEDGGDEGKGEVSGGAGIERDHGKNQMMRVDLGSRAVGRSSYGQNSKITGD</sequence>
<dbReference type="Proteomes" id="UP001275084">
    <property type="component" value="Unassembled WGS sequence"/>
</dbReference>
<organism evidence="2 3">
    <name type="scientific">Lasiosphaeria hispida</name>
    <dbReference type="NCBI Taxonomy" id="260671"/>
    <lineage>
        <taxon>Eukaryota</taxon>
        <taxon>Fungi</taxon>
        <taxon>Dikarya</taxon>
        <taxon>Ascomycota</taxon>
        <taxon>Pezizomycotina</taxon>
        <taxon>Sordariomycetes</taxon>
        <taxon>Sordariomycetidae</taxon>
        <taxon>Sordariales</taxon>
        <taxon>Lasiosphaeriaceae</taxon>
        <taxon>Lasiosphaeria</taxon>
    </lineage>
</organism>
<proteinExistence type="predicted"/>
<evidence type="ECO:0000313" key="2">
    <source>
        <dbReference type="EMBL" id="KAK3342146.1"/>
    </source>
</evidence>
<name>A0AAJ0M986_9PEZI</name>
<keyword evidence="3" id="KW-1185">Reference proteome</keyword>
<evidence type="ECO:0000313" key="3">
    <source>
        <dbReference type="Proteomes" id="UP001275084"/>
    </source>
</evidence>
<evidence type="ECO:0000256" key="1">
    <source>
        <dbReference type="SAM" id="MobiDB-lite"/>
    </source>
</evidence>
<dbReference type="AlphaFoldDB" id="A0AAJ0M986"/>
<gene>
    <name evidence="2" type="ORF">B0T25DRAFT_586185</name>
</gene>
<accession>A0AAJ0M986</accession>
<reference evidence="2" key="2">
    <citation type="submission" date="2023-06" db="EMBL/GenBank/DDBJ databases">
        <authorList>
            <consortium name="Lawrence Berkeley National Laboratory"/>
            <person name="Haridas S."/>
            <person name="Hensen N."/>
            <person name="Bonometti L."/>
            <person name="Westerberg I."/>
            <person name="Brannstrom I.O."/>
            <person name="Guillou S."/>
            <person name="Cros-Aarteil S."/>
            <person name="Calhoun S."/>
            <person name="Kuo A."/>
            <person name="Mondo S."/>
            <person name="Pangilinan J."/>
            <person name="Riley R."/>
            <person name="Labutti K."/>
            <person name="Andreopoulos B."/>
            <person name="Lipzen A."/>
            <person name="Chen C."/>
            <person name="Yanf M."/>
            <person name="Daum C."/>
            <person name="Ng V."/>
            <person name="Clum A."/>
            <person name="Steindorff A."/>
            <person name="Ohm R."/>
            <person name="Martin F."/>
            <person name="Silar P."/>
            <person name="Natvig D."/>
            <person name="Lalanne C."/>
            <person name="Gautier V."/>
            <person name="Ament-Velasquez S.L."/>
            <person name="Kruys A."/>
            <person name="Hutchinson M.I."/>
            <person name="Powell A.J."/>
            <person name="Barry K."/>
            <person name="Miller A.N."/>
            <person name="Grigoriev I.V."/>
            <person name="Debuchy R."/>
            <person name="Gladieux P."/>
            <person name="Thoren M.H."/>
            <person name="Johannesson H."/>
        </authorList>
    </citation>
    <scope>NUCLEOTIDE SEQUENCE</scope>
    <source>
        <strain evidence="2">CBS 955.72</strain>
    </source>
</reference>
<feature type="region of interest" description="Disordered" evidence="1">
    <location>
        <begin position="196"/>
        <end position="261"/>
    </location>
</feature>
<feature type="compositionally biased region" description="Polar residues" evidence="1">
    <location>
        <begin position="251"/>
        <end position="261"/>
    </location>
</feature>
<feature type="compositionally biased region" description="Basic and acidic residues" evidence="1">
    <location>
        <begin position="196"/>
        <end position="205"/>
    </location>
</feature>
<comment type="caution">
    <text evidence="2">The sequence shown here is derived from an EMBL/GenBank/DDBJ whole genome shotgun (WGS) entry which is preliminary data.</text>
</comment>
<protein>
    <submittedName>
        <fullName evidence="2">Uncharacterized protein</fullName>
    </submittedName>
</protein>
<dbReference type="EMBL" id="JAUIQD010000008">
    <property type="protein sequence ID" value="KAK3342146.1"/>
    <property type="molecule type" value="Genomic_DNA"/>
</dbReference>
<feature type="compositionally biased region" description="Acidic residues" evidence="1">
    <location>
        <begin position="206"/>
        <end position="215"/>
    </location>
</feature>
<reference evidence="2" key="1">
    <citation type="journal article" date="2023" name="Mol. Phylogenet. Evol.">
        <title>Genome-scale phylogeny and comparative genomics of the fungal order Sordariales.</title>
        <authorList>
            <person name="Hensen N."/>
            <person name="Bonometti L."/>
            <person name="Westerberg I."/>
            <person name="Brannstrom I.O."/>
            <person name="Guillou S."/>
            <person name="Cros-Aarteil S."/>
            <person name="Calhoun S."/>
            <person name="Haridas S."/>
            <person name="Kuo A."/>
            <person name="Mondo S."/>
            <person name="Pangilinan J."/>
            <person name="Riley R."/>
            <person name="LaButti K."/>
            <person name="Andreopoulos B."/>
            <person name="Lipzen A."/>
            <person name="Chen C."/>
            <person name="Yan M."/>
            <person name="Daum C."/>
            <person name="Ng V."/>
            <person name="Clum A."/>
            <person name="Steindorff A."/>
            <person name="Ohm R.A."/>
            <person name="Martin F."/>
            <person name="Silar P."/>
            <person name="Natvig D.O."/>
            <person name="Lalanne C."/>
            <person name="Gautier V."/>
            <person name="Ament-Velasquez S.L."/>
            <person name="Kruys A."/>
            <person name="Hutchinson M.I."/>
            <person name="Powell A.J."/>
            <person name="Barry K."/>
            <person name="Miller A.N."/>
            <person name="Grigoriev I.V."/>
            <person name="Debuchy R."/>
            <person name="Gladieux P."/>
            <person name="Hiltunen Thoren M."/>
            <person name="Johannesson H."/>
        </authorList>
    </citation>
    <scope>NUCLEOTIDE SEQUENCE</scope>
    <source>
        <strain evidence="2">CBS 955.72</strain>
    </source>
</reference>